<dbReference type="AlphaFoldDB" id="A0A1R4KKN6"/>
<dbReference type="GO" id="GO:0007059">
    <property type="term" value="P:chromosome segregation"/>
    <property type="evidence" value="ECO:0007669"/>
    <property type="project" value="TreeGrafter"/>
</dbReference>
<dbReference type="SUPFAM" id="SSF110849">
    <property type="entry name" value="ParB/Sulfiredoxin"/>
    <property type="match status" value="1"/>
</dbReference>
<evidence type="ECO:0000313" key="3">
    <source>
        <dbReference type="EMBL" id="SJN44737.1"/>
    </source>
</evidence>
<keyword evidence="4" id="KW-1185">Reference proteome</keyword>
<dbReference type="PANTHER" id="PTHR33375:SF1">
    <property type="entry name" value="CHROMOSOME-PARTITIONING PROTEIN PARB-RELATED"/>
    <property type="match status" value="1"/>
</dbReference>
<dbReference type="GO" id="GO:0005694">
    <property type="term" value="C:chromosome"/>
    <property type="evidence" value="ECO:0007669"/>
    <property type="project" value="TreeGrafter"/>
</dbReference>
<dbReference type="RefSeq" id="WP_087132758.1">
    <property type="nucleotide sequence ID" value="NZ_FUKO01000034.1"/>
</dbReference>
<name>A0A1R4KKN6_9MICO</name>
<sequence length="332" mass="36572">MDEKQGNGAVTRTVESIHIGRRHRNDLGDIAALAQSIDRDGLLQPITVTPDGVLVCGARRLAAIKQLGWTEVRVWVRSGISTSLGYMLAEQDDNVLHKPLTQLEAAALYREMKALLAEDAAQRKAATQLSTEHQPRWNGHAESAGPLETPLGSARRQAAEMITGTSSYTRLEEINLIQRTAEDSVQSEDLRQVAQEFLDEIRDGAPVHPRWVRTRELVAAATADRDVLLHRLAEEKLAEIKAGKKPKRRTPGADAPAAIEPMTVRAFVITWTELGGLCASTDPIAIAAKLTEAEADMFFAAIERWSQFADHLREALDQLHAENEAPPRLRAI</sequence>
<dbReference type="Gene3D" id="3.90.1530.30">
    <property type="match status" value="1"/>
</dbReference>
<dbReference type="InterPro" id="IPR050336">
    <property type="entry name" value="Chromosome_partition/occlusion"/>
</dbReference>
<dbReference type="Pfam" id="PF02195">
    <property type="entry name" value="ParB_N"/>
    <property type="match status" value="1"/>
</dbReference>
<evidence type="ECO:0000313" key="4">
    <source>
        <dbReference type="Proteomes" id="UP000196320"/>
    </source>
</evidence>
<accession>A0A1R4KKN6</accession>
<dbReference type="Proteomes" id="UP000196320">
    <property type="component" value="Unassembled WGS sequence"/>
</dbReference>
<protein>
    <submittedName>
        <fullName evidence="3">Chromosome (Plasmid) partitioning protein ParB</fullName>
    </submittedName>
</protein>
<feature type="domain" description="ParB-like N-terminal" evidence="2">
    <location>
        <begin position="10"/>
        <end position="94"/>
    </location>
</feature>
<organism evidence="3 4">
    <name type="scientific">Microbacterium esteraromaticum</name>
    <dbReference type="NCBI Taxonomy" id="57043"/>
    <lineage>
        <taxon>Bacteria</taxon>
        <taxon>Bacillati</taxon>
        <taxon>Actinomycetota</taxon>
        <taxon>Actinomycetes</taxon>
        <taxon>Micrococcales</taxon>
        <taxon>Microbacteriaceae</taxon>
        <taxon>Microbacterium</taxon>
    </lineage>
</organism>
<dbReference type="PANTHER" id="PTHR33375">
    <property type="entry name" value="CHROMOSOME-PARTITIONING PROTEIN PARB-RELATED"/>
    <property type="match status" value="1"/>
</dbReference>
<proteinExistence type="predicted"/>
<dbReference type="InterPro" id="IPR003115">
    <property type="entry name" value="ParB_N"/>
</dbReference>
<dbReference type="InterPro" id="IPR036086">
    <property type="entry name" value="ParB/Sulfiredoxin_sf"/>
</dbReference>
<gene>
    <name evidence="3" type="ORF">FM104_13555</name>
</gene>
<evidence type="ECO:0000256" key="1">
    <source>
        <dbReference type="SAM" id="MobiDB-lite"/>
    </source>
</evidence>
<feature type="region of interest" description="Disordered" evidence="1">
    <location>
        <begin position="126"/>
        <end position="149"/>
    </location>
</feature>
<reference evidence="3 4" key="1">
    <citation type="submission" date="2017-02" db="EMBL/GenBank/DDBJ databases">
        <authorList>
            <person name="Peterson S.W."/>
        </authorList>
    </citation>
    <scope>NUCLEOTIDE SEQUENCE [LARGE SCALE GENOMIC DNA]</scope>
    <source>
        <strain evidence="3 4">B Mb 05.01</strain>
    </source>
</reference>
<dbReference type="OrthoDB" id="3176965at2"/>
<evidence type="ECO:0000259" key="2">
    <source>
        <dbReference type="SMART" id="SM00470"/>
    </source>
</evidence>
<dbReference type="EMBL" id="FUKO01000034">
    <property type="protein sequence ID" value="SJN44737.1"/>
    <property type="molecule type" value="Genomic_DNA"/>
</dbReference>
<dbReference type="SMART" id="SM00470">
    <property type="entry name" value="ParB"/>
    <property type="match status" value="1"/>
</dbReference>